<dbReference type="Gene3D" id="3.40.50.150">
    <property type="entry name" value="Vaccinia Virus protein VP39"/>
    <property type="match status" value="1"/>
</dbReference>
<dbReference type="GO" id="GO:0032259">
    <property type="term" value="P:methylation"/>
    <property type="evidence" value="ECO:0007669"/>
    <property type="project" value="UniProtKB-KW"/>
</dbReference>
<dbReference type="SUPFAM" id="SSF53335">
    <property type="entry name" value="S-adenosyl-L-methionine-dependent methyltransferases"/>
    <property type="match status" value="1"/>
</dbReference>
<keyword evidence="2 3" id="KW-0808">Transferase</keyword>
<dbReference type="OrthoDB" id="9785995at2"/>
<evidence type="ECO:0000256" key="2">
    <source>
        <dbReference type="ARBA" id="ARBA00022679"/>
    </source>
</evidence>
<protein>
    <submittedName>
        <fullName evidence="3">[LSU ribosomal protein L11P]-lysine N-methyltransferase</fullName>
    </submittedName>
</protein>
<keyword evidence="3" id="KW-0687">Ribonucleoprotein</keyword>
<proteinExistence type="predicted"/>
<dbReference type="CDD" id="cd02440">
    <property type="entry name" value="AdoMet_MTases"/>
    <property type="match status" value="1"/>
</dbReference>
<dbReference type="GO" id="GO:0005840">
    <property type="term" value="C:ribosome"/>
    <property type="evidence" value="ECO:0007669"/>
    <property type="project" value="UniProtKB-KW"/>
</dbReference>
<dbReference type="PANTHER" id="PTHR43648:SF1">
    <property type="entry name" value="ELECTRON TRANSFER FLAVOPROTEIN BETA SUBUNIT LYSINE METHYLTRANSFERASE"/>
    <property type="match status" value="1"/>
</dbReference>
<dbReference type="RefSeq" id="WP_109691335.1">
    <property type="nucleotide sequence ID" value="NZ_QGGL01000028.1"/>
</dbReference>
<sequence>MNDNTDQLEPRYVEYAMQVDAARTEEAIARLQGRGIEYVWEEAPIETFVTPDGYGFQEAEVEQVTIRAYEESTEELTVDLLSSLCTELASWMGDLAHTVEATIPQAVTEDPVYQFTAIEVKPDLVIRPPWDVERRPDERTILIEPAAAFGTGEHPTTRHCLELLDGLLHTGDAFADLGAGSGILSVFARMKGAGVVLAVDLNPSAESAIQYLMELNGVEGIDVRIADVFAEFAQTQHHFDLVAVNIGGQEAIDLAELCLRILKPDGTLLLSGIVEWIEQQVVDAYLERRWQVTSRLQGDEWVTLAVKKTT</sequence>
<name>A0A316D6V3_9BACL</name>
<dbReference type="EMBL" id="QGGL01000028">
    <property type="protein sequence ID" value="PWK05046.1"/>
    <property type="molecule type" value="Genomic_DNA"/>
</dbReference>
<evidence type="ECO:0000313" key="3">
    <source>
        <dbReference type="EMBL" id="PWK05046.1"/>
    </source>
</evidence>
<keyword evidence="4" id="KW-1185">Reference proteome</keyword>
<gene>
    <name evidence="3" type="ORF">C7459_12817</name>
</gene>
<dbReference type="GO" id="GO:0008276">
    <property type="term" value="F:protein methyltransferase activity"/>
    <property type="evidence" value="ECO:0007669"/>
    <property type="project" value="TreeGrafter"/>
</dbReference>
<keyword evidence="1 3" id="KW-0489">Methyltransferase</keyword>
<dbReference type="Proteomes" id="UP000245634">
    <property type="component" value="Unassembled WGS sequence"/>
</dbReference>
<evidence type="ECO:0000313" key="4">
    <source>
        <dbReference type="Proteomes" id="UP000245634"/>
    </source>
</evidence>
<evidence type="ECO:0000256" key="1">
    <source>
        <dbReference type="ARBA" id="ARBA00022603"/>
    </source>
</evidence>
<accession>A0A316D6V3</accession>
<reference evidence="3 4" key="1">
    <citation type="submission" date="2018-05" db="EMBL/GenBank/DDBJ databases">
        <title>Genomic Encyclopedia of Type Strains, Phase IV (KMG-IV): sequencing the most valuable type-strain genomes for metagenomic binning, comparative biology and taxonomic classification.</title>
        <authorList>
            <person name="Goeker M."/>
        </authorList>
    </citation>
    <scope>NUCLEOTIDE SEQUENCE [LARGE SCALE GENOMIC DNA]</scope>
    <source>
        <strain evidence="3 4">DSM 18773</strain>
    </source>
</reference>
<dbReference type="Pfam" id="PF06325">
    <property type="entry name" value="PrmA"/>
    <property type="match status" value="1"/>
</dbReference>
<dbReference type="AlphaFoldDB" id="A0A316D6V3"/>
<dbReference type="PANTHER" id="PTHR43648">
    <property type="entry name" value="ELECTRON TRANSFER FLAVOPROTEIN BETA SUBUNIT LYSINE METHYLTRANSFERASE"/>
    <property type="match status" value="1"/>
</dbReference>
<organism evidence="3 4">
    <name type="scientific">Tumebacillus permanentifrigoris</name>
    <dbReference type="NCBI Taxonomy" id="378543"/>
    <lineage>
        <taxon>Bacteria</taxon>
        <taxon>Bacillati</taxon>
        <taxon>Bacillota</taxon>
        <taxon>Bacilli</taxon>
        <taxon>Bacillales</taxon>
        <taxon>Alicyclobacillaceae</taxon>
        <taxon>Tumebacillus</taxon>
    </lineage>
</organism>
<dbReference type="InterPro" id="IPR050078">
    <property type="entry name" value="Ribosomal_L11_MeTrfase_PrmA"/>
</dbReference>
<dbReference type="InterPro" id="IPR029063">
    <property type="entry name" value="SAM-dependent_MTases_sf"/>
</dbReference>
<comment type="caution">
    <text evidence="3">The sequence shown here is derived from an EMBL/GenBank/DDBJ whole genome shotgun (WGS) entry which is preliminary data.</text>
</comment>
<keyword evidence="3" id="KW-0689">Ribosomal protein</keyword>